<dbReference type="SMART" id="SM00066">
    <property type="entry name" value="GAL4"/>
    <property type="match status" value="1"/>
</dbReference>
<dbReference type="SUPFAM" id="SSF57701">
    <property type="entry name" value="Zn2/Cys6 DNA-binding domain"/>
    <property type="match status" value="1"/>
</dbReference>
<accession>A0A9P8VWF5</accession>
<evidence type="ECO:0000259" key="3">
    <source>
        <dbReference type="PROSITE" id="PS50048"/>
    </source>
</evidence>
<comment type="caution">
    <text evidence="4">The sequence shown here is derived from an EMBL/GenBank/DDBJ whole genome shotgun (WGS) entry which is preliminary data.</text>
</comment>
<dbReference type="CDD" id="cd00067">
    <property type="entry name" value="GAL4"/>
    <property type="match status" value="1"/>
</dbReference>
<keyword evidence="1" id="KW-0539">Nucleus</keyword>
<dbReference type="OrthoDB" id="4356994at2759"/>
<evidence type="ECO:0000313" key="5">
    <source>
        <dbReference type="Proteomes" id="UP000777438"/>
    </source>
</evidence>
<dbReference type="InterPro" id="IPR001138">
    <property type="entry name" value="Zn2Cys6_DnaBD"/>
</dbReference>
<dbReference type="Pfam" id="PF00172">
    <property type="entry name" value="Zn_clus"/>
    <property type="match status" value="1"/>
</dbReference>
<feature type="domain" description="Zn(2)-C6 fungal-type" evidence="3">
    <location>
        <begin position="32"/>
        <end position="62"/>
    </location>
</feature>
<feature type="region of interest" description="Disordered" evidence="2">
    <location>
        <begin position="1"/>
        <end position="27"/>
    </location>
</feature>
<protein>
    <recommendedName>
        <fullName evidence="3">Zn(2)-C6 fungal-type domain-containing protein</fullName>
    </recommendedName>
</protein>
<dbReference type="PANTHER" id="PTHR47785:SF7">
    <property type="entry name" value="ZN(II)2CYS6 TRANSCRIPTION FACTOR (EUROFUNG)"/>
    <property type="match status" value="1"/>
</dbReference>
<gene>
    <name evidence="4" type="ORF">B0T10DRAFT_540294</name>
</gene>
<sequence length="570" mass="64289">MSADEASSSRRLPPPGPPASRPAYPRKRAAQACRTCRRRRVKCDNERPSCTACMMLEVQCMYQEGDKSSFDAASLAILNRLDDLESLVRAVNPEALARLQGEAAAPQTPGNVVPLAEPVSSDVYRINIEAVLEWPILRCSFPAPPPPLASILQASRSNPSLSRPRLLSTSDLDPDSTAPLLQSFVDNFHIYNPVFEIPEIEECVKTTLYNGLGWDVTSCISLLVFALGTIAIGDDNASSTSAFRRSTRFQDAESFFVAAQRRMGQLLCNSGLEEAHAFFLAGVYLMSTMRPFEAWRMFVQALACCQIFESSSFDDEHNSELQLHKRIYWTAFKSELELRLELGITENSTWSLRYPQFFPAPPKGLQSAGEEGWYFYLAEIALRRLGNRILTHTSHFKSPETTVADKLSRILELEQQAQDWIYSLPPALKLDRPIGQAADSQGERLRFILNGHLIDCYEMMYWPFVVDMVHRRLPEDTDCVMFARKGFQMCVKRIEENEAGFHLRHHGTWLMLRSCTRSALVLAAASRAGLDAMLPPNWKSSIAKVIHLLQYWKDEALDVASRLEWLEALV</sequence>
<dbReference type="Proteomes" id="UP000777438">
    <property type="component" value="Unassembled WGS sequence"/>
</dbReference>
<organism evidence="4 5">
    <name type="scientific">Thelonectria olida</name>
    <dbReference type="NCBI Taxonomy" id="1576542"/>
    <lineage>
        <taxon>Eukaryota</taxon>
        <taxon>Fungi</taxon>
        <taxon>Dikarya</taxon>
        <taxon>Ascomycota</taxon>
        <taxon>Pezizomycotina</taxon>
        <taxon>Sordariomycetes</taxon>
        <taxon>Hypocreomycetidae</taxon>
        <taxon>Hypocreales</taxon>
        <taxon>Nectriaceae</taxon>
        <taxon>Thelonectria</taxon>
    </lineage>
</organism>
<dbReference type="Gene3D" id="4.10.240.10">
    <property type="entry name" value="Zn(2)-C6 fungal-type DNA-binding domain"/>
    <property type="match status" value="1"/>
</dbReference>
<dbReference type="GO" id="GO:0000981">
    <property type="term" value="F:DNA-binding transcription factor activity, RNA polymerase II-specific"/>
    <property type="evidence" value="ECO:0007669"/>
    <property type="project" value="InterPro"/>
</dbReference>
<dbReference type="EMBL" id="JAGPYM010000025">
    <property type="protein sequence ID" value="KAH6880814.1"/>
    <property type="molecule type" value="Genomic_DNA"/>
</dbReference>
<proteinExistence type="predicted"/>
<name>A0A9P8VWF5_9HYPO</name>
<dbReference type="CDD" id="cd12148">
    <property type="entry name" value="fungal_TF_MHR"/>
    <property type="match status" value="1"/>
</dbReference>
<dbReference type="PROSITE" id="PS50048">
    <property type="entry name" value="ZN2_CY6_FUNGAL_2"/>
    <property type="match status" value="1"/>
</dbReference>
<dbReference type="PANTHER" id="PTHR47785">
    <property type="entry name" value="ZN(II)2CYS6 TRANSCRIPTION FACTOR (EUROFUNG)-RELATED-RELATED"/>
    <property type="match status" value="1"/>
</dbReference>
<dbReference type="GO" id="GO:0008270">
    <property type="term" value="F:zinc ion binding"/>
    <property type="evidence" value="ECO:0007669"/>
    <property type="project" value="InterPro"/>
</dbReference>
<dbReference type="PROSITE" id="PS00463">
    <property type="entry name" value="ZN2_CY6_FUNGAL_1"/>
    <property type="match status" value="1"/>
</dbReference>
<dbReference type="AlphaFoldDB" id="A0A9P8VWF5"/>
<evidence type="ECO:0000313" key="4">
    <source>
        <dbReference type="EMBL" id="KAH6880814.1"/>
    </source>
</evidence>
<reference evidence="4 5" key="1">
    <citation type="journal article" date="2021" name="Nat. Commun.">
        <title>Genetic determinants of endophytism in the Arabidopsis root mycobiome.</title>
        <authorList>
            <person name="Mesny F."/>
            <person name="Miyauchi S."/>
            <person name="Thiergart T."/>
            <person name="Pickel B."/>
            <person name="Atanasova L."/>
            <person name="Karlsson M."/>
            <person name="Huettel B."/>
            <person name="Barry K.W."/>
            <person name="Haridas S."/>
            <person name="Chen C."/>
            <person name="Bauer D."/>
            <person name="Andreopoulos W."/>
            <person name="Pangilinan J."/>
            <person name="LaButti K."/>
            <person name="Riley R."/>
            <person name="Lipzen A."/>
            <person name="Clum A."/>
            <person name="Drula E."/>
            <person name="Henrissat B."/>
            <person name="Kohler A."/>
            <person name="Grigoriev I.V."/>
            <person name="Martin F.M."/>
            <person name="Hacquard S."/>
        </authorList>
    </citation>
    <scope>NUCLEOTIDE SEQUENCE [LARGE SCALE GENOMIC DNA]</scope>
    <source>
        <strain evidence="4 5">MPI-CAGE-CH-0241</strain>
    </source>
</reference>
<evidence type="ECO:0000256" key="2">
    <source>
        <dbReference type="SAM" id="MobiDB-lite"/>
    </source>
</evidence>
<dbReference type="InterPro" id="IPR036864">
    <property type="entry name" value="Zn2-C6_fun-type_DNA-bd_sf"/>
</dbReference>
<dbReference type="InterPro" id="IPR053181">
    <property type="entry name" value="EcdB-like_regulator"/>
</dbReference>
<keyword evidence="5" id="KW-1185">Reference proteome</keyword>
<evidence type="ECO:0000256" key="1">
    <source>
        <dbReference type="ARBA" id="ARBA00023242"/>
    </source>
</evidence>